<dbReference type="FunFam" id="3.40.50.720:FF:000049">
    <property type="entry name" value="Alanine dehydrogenase"/>
    <property type="match status" value="1"/>
</dbReference>
<dbReference type="SMART" id="SM01003">
    <property type="entry name" value="AlaDh_PNT_N"/>
    <property type="match status" value="1"/>
</dbReference>
<organism evidence="9">
    <name type="scientific">freshwater metagenome</name>
    <dbReference type="NCBI Taxonomy" id="449393"/>
    <lineage>
        <taxon>unclassified sequences</taxon>
        <taxon>metagenomes</taxon>
        <taxon>ecological metagenomes</taxon>
    </lineage>
</organism>
<feature type="domain" description="Alanine dehydrogenase/pyridine nucleotide transhydrogenase N-terminal" evidence="6">
    <location>
        <begin position="4"/>
        <end position="136"/>
    </location>
</feature>
<proteinExistence type="inferred from homology"/>
<dbReference type="InterPro" id="IPR008141">
    <property type="entry name" value="Ala_DH"/>
</dbReference>
<dbReference type="GO" id="GO:0000286">
    <property type="term" value="F:alanine dehydrogenase activity"/>
    <property type="evidence" value="ECO:0007669"/>
    <property type="project" value="UniProtKB-EC"/>
</dbReference>
<dbReference type="GO" id="GO:0042853">
    <property type="term" value="P:L-alanine catabolic process"/>
    <property type="evidence" value="ECO:0007669"/>
    <property type="project" value="InterPro"/>
</dbReference>
<dbReference type="SUPFAM" id="SSF52283">
    <property type="entry name" value="Formate/glycerate dehydrogenase catalytic domain-like"/>
    <property type="match status" value="1"/>
</dbReference>
<dbReference type="InterPro" id="IPR007698">
    <property type="entry name" value="AlaDH/PNT_NAD(H)-bd"/>
</dbReference>
<dbReference type="PANTHER" id="PTHR42795:SF1">
    <property type="entry name" value="ALANINE DEHYDROGENASE"/>
    <property type="match status" value="1"/>
</dbReference>
<evidence type="ECO:0000256" key="4">
    <source>
        <dbReference type="ARBA" id="ARBA00023027"/>
    </source>
</evidence>
<comment type="similarity">
    <text evidence="1">Belongs to the AlaDH/PNT family.</text>
</comment>
<evidence type="ECO:0000256" key="3">
    <source>
        <dbReference type="ARBA" id="ARBA00023002"/>
    </source>
</evidence>
<reference evidence="9" key="1">
    <citation type="submission" date="2020-05" db="EMBL/GenBank/DDBJ databases">
        <authorList>
            <person name="Chiriac C."/>
            <person name="Salcher M."/>
            <person name="Ghai R."/>
            <person name="Kavagutti S V."/>
        </authorList>
    </citation>
    <scope>NUCLEOTIDE SEQUENCE</scope>
</reference>
<dbReference type="Pfam" id="PF05222">
    <property type="entry name" value="AlaDh_PNT_N"/>
    <property type="match status" value="1"/>
</dbReference>
<dbReference type="EMBL" id="CAFBMH010000153">
    <property type="protein sequence ID" value="CAB4932779.1"/>
    <property type="molecule type" value="Genomic_DNA"/>
</dbReference>
<dbReference type="SMART" id="SM01002">
    <property type="entry name" value="AlaDh_PNT_C"/>
    <property type="match status" value="1"/>
</dbReference>
<evidence type="ECO:0000259" key="6">
    <source>
        <dbReference type="SMART" id="SM01003"/>
    </source>
</evidence>
<dbReference type="EMBL" id="CAFBOS010000030">
    <property type="protein sequence ID" value="CAB4986352.1"/>
    <property type="molecule type" value="Genomic_DNA"/>
</dbReference>
<dbReference type="NCBIfam" id="TIGR00518">
    <property type="entry name" value="alaDH"/>
    <property type="match status" value="1"/>
</dbReference>
<evidence type="ECO:0000259" key="5">
    <source>
        <dbReference type="SMART" id="SM01002"/>
    </source>
</evidence>
<dbReference type="InterPro" id="IPR036291">
    <property type="entry name" value="NAD(P)-bd_dom_sf"/>
</dbReference>
<dbReference type="EMBL" id="CAEZYR010000018">
    <property type="protein sequence ID" value="CAB4734589.1"/>
    <property type="molecule type" value="Genomic_DNA"/>
</dbReference>
<evidence type="ECO:0000313" key="7">
    <source>
        <dbReference type="EMBL" id="CAB4734589.1"/>
    </source>
</evidence>
<sequence length="359" mass="37171">MIVGVPTETKRDENRVAITPAGVHELSSRGHTVLVEAGAGDGSRVPDSEFAEAGATMVADASEVWGADLVCKVKEPQADEFRHLRADLTLFTYLHLAAYPAVAAALVASGCTALAYETVQDSQGRLPLLAPMSEIAGRMAVQVGAHFLERAAGGRGILLGGAPGVEPGRVVVIGAGMAGVNAVSIARGMEADVTLFDVSLDRLRPMDAVHRGAVKTRMSHALDVARAVVDADLVIGAVLLPGAKAPRVVTAETVRRMRPGAVMVDISIDQGGCFETSRETSHSDPVYEVDGVLHYCVGNIPGAVPRTSTWALTNVTLPYAMILADRGVDGAMAARPELAAGLNVRGGAIVHPAVAAALA</sequence>
<name>A0A6J7IP82_9ZZZZ</name>
<dbReference type="EC" id="1.4.1.1" evidence="2"/>
<dbReference type="Gene3D" id="3.40.50.720">
    <property type="entry name" value="NAD(P)-binding Rossmann-like Domain"/>
    <property type="match status" value="2"/>
</dbReference>
<evidence type="ECO:0000313" key="9">
    <source>
        <dbReference type="EMBL" id="CAB4932779.1"/>
    </source>
</evidence>
<dbReference type="InterPro" id="IPR007886">
    <property type="entry name" value="AlaDH/PNT_N"/>
</dbReference>
<keyword evidence="4" id="KW-0520">NAD</keyword>
<dbReference type="AlphaFoldDB" id="A0A6J7IP82"/>
<keyword evidence="3" id="KW-0560">Oxidoreductase</keyword>
<evidence type="ECO:0000313" key="10">
    <source>
        <dbReference type="EMBL" id="CAB4986352.1"/>
    </source>
</evidence>
<evidence type="ECO:0000256" key="2">
    <source>
        <dbReference type="ARBA" id="ARBA00012897"/>
    </source>
</evidence>
<feature type="domain" description="Alanine dehydrogenase/pyridine nucleotide transhydrogenase NAD(H)-binding" evidence="5">
    <location>
        <begin position="148"/>
        <end position="296"/>
    </location>
</feature>
<gene>
    <name evidence="7" type="ORF">UFOPK2754_00728</name>
    <name evidence="8" type="ORF">UFOPK3139_01479</name>
    <name evidence="9" type="ORF">UFOPK3543_02761</name>
    <name evidence="10" type="ORF">UFOPK3967_00711</name>
</gene>
<dbReference type="GO" id="GO:0005886">
    <property type="term" value="C:plasma membrane"/>
    <property type="evidence" value="ECO:0007669"/>
    <property type="project" value="TreeGrafter"/>
</dbReference>
<dbReference type="PANTHER" id="PTHR42795">
    <property type="entry name" value="ALANINE DEHYDROGENASE"/>
    <property type="match status" value="1"/>
</dbReference>
<accession>A0A6J7IP82</accession>
<dbReference type="SUPFAM" id="SSF51735">
    <property type="entry name" value="NAD(P)-binding Rossmann-fold domains"/>
    <property type="match status" value="1"/>
</dbReference>
<dbReference type="EMBL" id="CAFABA010000056">
    <property type="protein sequence ID" value="CAB4831132.1"/>
    <property type="molecule type" value="Genomic_DNA"/>
</dbReference>
<dbReference type="CDD" id="cd05305">
    <property type="entry name" value="L-AlaDH"/>
    <property type="match status" value="1"/>
</dbReference>
<evidence type="ECO:0000313" key="8">
    <source>
        <dbReference type="EMBL" id="CAB4831132.1"/>
    </source>
</evidence>
<dbReference type="PIRSF" id="PIRSF000183">
    <property type="entry name" value="Alanine_dh"/>
    <property type="match status" value="1"/>
</dbReference>
<protein>
    <recommendedName>
        <fullName evidence="2">alanine dehydrogenase</fullName>
        <ecNumber evidence="2">1.4.1.1</ecNumber>
    </recommendedName>
</protein>
<dbReference type="Pfam" id="PF01262">
    <property type="entry name" value="AlaDh_PNT_C"/>
    <property type="match status" value="1"/>
</dbReference>
<evidence type="ECO:0000256" key="1">
    <source>
        <dbReference type="ARBA" id="ARBA00005689"/>
    </source>
</evidence>